<feature type="domain" description="Thioredoxin" evidence="1">
    <location>
        <begin position="6"/>
        <end position="136"/>
    </location>
</feature>
<dbReference type="PANTHER" id="PTHR10438:SF468">
    <property type="entry name" value="THIOREDOXIN-1-RELATED"/>
    <property type="match status" value="1"/>
</dbReference>
<organism evidence="2 3">
    <name type="scientific">Mucilaginibacter gynuensis</name>
    <dbReference type="NCBI Taxonomy" id="1302236"/>
    <lineage>
        <taxon>Bacteria</taxon>
        <taxon>Pseudomonadati</taxon>
        <taxon>Bacteroidota</taxon>
        <taxon>Sphingobacteriia</taxon>
        <taxon>Sphingobacteriales</taxon>
        <taxon>Sphingobacteriaceae</taxon>
        <taxon>Mucilaginibacter</taxon>
    </lineage>
</organism>
<proteinExistence type="predicted"/>
<dbReference type="EMBL" id="BAABFT010000004">
    <property type="protein sequence ID" value="GAA4320381.1"/>
    <property type="molecule type" value="Genomic_DNA"/>
</dbReference>
<dbReference type="InterPro" id="IPR050620">
    <property type="entry name" value="Thioredoxin_H-type-like"/>
</dbReference>
<dbReference type="PRINTS" id="PR00421">
    <property type="entry name" value="THIOREDOXIN"/>
</dbReference>
<dbReference type="Proteomes" id="UP001500582">
    <property type="component" value="Unassembled WGS sequence"/>
</dbReference>
<reference evidence="3" key="1">
    <citation type="journal article" date="2019" name="Int. J. Syst. Evol. Microbiol.">
        <title>The Global Catalogue of Microorganisms (GCM) 10K type strain sequencing project: providing services to taxonomists for standard genome sequencing and annotation.</title>
        <authorList>
            <consortium name="The Broad Institute Genomics Platform"/>
            <consortium name="The Broad Institute Genome Sequencing Center for Infectious Disease"/>
            <person name="Wu L."/>
            <person name="Ma J."/>
        </authorList>
    </citation>
    <scope>NUCLEOTIDE SEQUENCE [LARGE SCALE GENOMIC DNA]</scope>
    <source>
        <strain evidence="3">JCM 17705</strain>
    </source>
</reference>
<dbReference type="InterPro" id="IPR013766">
    <property type="entry name" value="Thioredoxin_domain"/>
</dbReference>
<dbReference type="SUPFAM" id="SSF52833">
    <property type="entry name" value="Thioredoxin-like"/>
    <property type="match status" value="1"/>
</dbReference>
<dbReference type="Gene3D" id="3.40.30.10">
    <property type="entry name" value="Glutaredoxin"/>
    <property type="match status" value="1"/>
</dbReference>
<accession>A0ABP8G9Z1</accession>
<evidence type="ECO:0000313" key="2">
    <source>
        <dbReference type="EMBL" id="GAA4320381.1"/>
    </source>
</evidence>
<sequence length="140" mass="15306">MGGLFMLLLTTAPLLSRAQSTKGIVFMEDAWTAALKKAAQQKKYVFVDAYATWCGPCKMLKKTTFVDKTAAAFYNKNFVNLAMDMEKGQGPALAAQWALEAYPTLLIFDSKGKLVLKSVGFIQAPDLIKFGKQALAAKKS</sequence>
<dbReference type="Pfam" id="PF13899">
    <property type="entry name" value="Thioredoxin_7"/>
    <property type="match status" value="1"/>
</dbReference>
<dbReference type="InterPro" id="IPR036249">
    <property type="entry name" value="Thioredoxin-like_sf"/>
</dbReference>
<evidence type="ECO:0000259" key="1">
    <source>
        <dbReference type="PROSITE" id="PS51352"/>
    </source>
</evidence>
<comment type="caution">
    <text evidence="2">The sequence shown here is derived from an EMBL/GenBank/DDBJ whole genome shotgun (WGS) entry which is preliminary data.</text>
</comment>
<keyword evidence="3" id="KW-1185">Reference proteome</keyword>
<name>A0ABP8G9Z1_9SPHI</name>
<dbReference type="PANTHER" id="PTHR10438">
    <property type="entry name" value="THIOREDOXIN"/>
    <property type="match status" value="1"/>
</dbReference>
<dbReference type="PROSITE" id="PS51352">
    <property type="entry name" value="THIOREDOXIN_2"/>
    <property type="match status" value="1"/>
</dbReference>
<gene>
    <name evidence="2" type="ORF">GCM10023149_19620</name>
</gene>
<dbReference type="CDD" id="cd02947">
    <property type="entry name" value="TRX_family"/>
    <property type="match status" value="1"/>
</dbReference>
<protein>
    <recommendedName>
        <fullName evidence="1">Thioredoxin domain-containing protein</fullName>
    </recommendedName>
</protein>
<evidence type="ECO:0000313" key="3">
    <source>
        <dbReference type="Proteomes" id="UP001500582"/>
    </source>
</evidence>